<gene>
    <name evidence="4" type="ORF">METZ01_LOCUS15201</name>
</gene>
<dbReference type="PROSITE" id="PS51387">
    <property type="entry name" value="FAD_PCMH"/>
    <property type="match status" value="1"/>
</dbReference>
<dbReference type="InterPro" id="IPR036318">
    <property type="entry name" value="FAD-bd_PCMH-like_sf"/>
</dbReference>
<evidence type="ECO:0000256" key="2">
    <source>
        <dbReference type="ARBA" id="ARBA00022827"/>
    </source>
</evidence>
<proteinExistence type="predicted"/>
<dbReference type="SUPFAM" id="SSF55103">
    <property type="entry name" value="FAD-linked oxidases, C-terminal domain"/>
    <property type="match status" value="1"/>
</dbReference>
<dbReference type="InterPro" id="IPR016166">
    <property type="entry name" value="FAD-bd_PCMH"/>
</dbReference>
<evidence type="ECO:0000259" key="3">
    <source>
        <dbReference type="PROSITE" id="PS51387"/>
    </source>
</evidence>
<dbReference type="PANTHER" id="PTHR11748:SF103">
    <property type="entry name" value="GLYCOLATE OXIDASE SUBUNIT GLCE"/>
    <property type="match status" value="1"/>
</dbReference>
<protein>
    <recommendedName>
        <fullName evidence="3">FAD-binding PCMH-type domain-containing protein</fullName>
    </recommendedName>
</protein>
<sequence>MESDRAVTIEGEASKAFLGPRTDGEVLSTRGHTGIIEYRPDELVVTARAGTSLSELATVLSAENQMLACDPPRFGGRGTLGGAIAAGFSGPARPWHGSVRDGLLGVEMVNGHGEQMQFGGQVMKNVAGYDVSRLMVGARGTLGLILSASLKVLPRPEHTCTTVVDVDRIEASSRSFELLRKPYPISGTCYVDNRLHVRLSGNEAAVVDASEILGASLEVEESFWDQVRDHEHPFFQRERPLWRVSLARGAVSPSDDDQEQLVEWAGAQVWEYMDGARPMIDLGDGGYVTPFRNVTAESSKAKRSQDLYEQRLKAAFDPADIFNRGMVV</sequence>
<dbReference type="SUPFAM" id="SSF56176">
    <property type="entry name" value="FAD-binding/transporter-associated domain-like"/>
    <property type="match status" value="1"/>
</dbReference>
<dbReference type="InterPro" id="IPR016169">
    <property type="entry name" value="FAD-bd_PCMH_sub2"/>
</dbReference>
<dbReference type="AlphaFoldDB" id="A0A381P7K8"/>
<dbReference type="InterPro" id="IPR016164">
    <property type="entry name" value="FAD-linked_Oxase-like_C"/>
</dbReference>
<dbReference type="GO" id="GO:0003824">
    <property type="term" value="F:catalytic activity"/>
    <property type="evidence" value="ECO:0007669"/>
    <property type="project" value="InterPro"/>
</dbReference>
<dbReference type="PANTHER" id="PTHR11748">
    <property type="entry name" value="D-LACTATE DEHYDROGENASE"/>
    <property type="match status" value="1"/>
</dbReference>
<evidence type="ECO:0000256" key="1">
    <source>
        <dbReference type="ARBA" id="ARBA00022630"/>
    </source>
</evidence>
<reference evidence="4" key="1">
    <citation type="submission" date="2018-05" db="EMBL/GenBank/DDBJ databases">
        <authorList>
            <person name="Lanie J.A."/>
            <person name="Ng W.-L."/>
            <person name="Kazmierczak K.M."/>
            <person name="Andrzejewski T.M."/>
            <person name="Davidsen T.M."/>
            <person name="Wayne K.J."/>
            <person name="Tettelin H."/>
            <person name="Glass J.I."/>
            <person name="Rusch D."/>
            <person name="Podicherti R."/>
            <person name="Tsui H.-C.T."/>
            <person name="Winkler M.E."/>
        </authorList>
    </citation>
    <scope>NUCLEOTIDE SEQUENCE</scope>
</reference>
<keyword evidence="2" id="KW-0274">FAD</keyword>
<dbReference type="Gene3D" id="3.30.465.10">
    <property type="match status" value="1"/>
</dbReference>
<organism evidence="4">
    <name type="scientific">marine metagenome</name>
    <dbReference type="NCBI Taxonomy" id="408172"/>
    <lineage>
        <taxon>unclassified sequences</taxon>
        <taxon>metagenomes</taxon>
        <taxon>ecological metagenomes</taxon>
    </lineage>
</organism>
<dbReference type="InterPro" id="IPR006094">
    <property type="entry name" value="Oxid_FAD_bind_N"/>
</dbReference>
<keyword evidence="1" id="KW-0285">Flavoprotein</keyword>
<evidence type="ECO:0000313" key="4">
    <source>
        <dbReference type="EMBL" id="SUZ62347.1"/>
    </source>
</evidence>
<name>A0A381P7K8_9ZZZZ</name>
<dbReference type="EMBL" id="UINC01000865">
    <property type="protein sequence ID" value="SUZ62347.1"/>
    <property type="molecule type" value="Genomic_DNA"/>
</dbReference>
<dbReference type="Pfam" id="PF01565">
    <property type="entry name" value="FAD_binding_4"/>
    <property type="match status" value="1"/>
</dbReference>
<feature type="domain" description="FAD-binding PCMH-type" evidence="3">
    <location>
        <begin position="1"/>
        <end position="155"/>
    </location>
</feature>
<dbReference type="NCBIfam" id="NF008439">
    <property type="entry name" value="PRK11282.1"/>
    <property type="match status" value="1"/>
</dbReference>
<dbReference type="GO" id="GO:0071949">
    <property type="term" value="F:FAD binding"/>
    <property type="evidence" value="ECO:0007669"/>
    <property type="project" value="InterPro"/>
</dbReference>
<accession>A0A381P7K8</accession>